<evidence type="ECO:0000313" key="3">
    <source>
        <dbReference type="EMBL" id="KAB1144468.1"/>
    </source>
</evidence>
<dbReference type="RefSeq" id="WP_150950786.1">
    <property type="nucleotide sequence ID" value="NZ_VZRB01000015.1"/>
</dbReference>
<sequence length="339" mass="35479">MPAAEQPASADALAAAHLKSTAKWLVGASASTAAVIVAGLQLTSLDKLGAAHWRFGVLALGSAAVALGAAFRVLYQAVMVIGAPRPPIRVLDRKDRADHGNHPNGPRFDPPDSPLIHELVIDRRTELLGPGRDAIGALTDDYTTASRALTSGARVTIRGRTYDPRAVAADSTALQALSAELERRIRDVSDAAERIETERAYRKLKGQLAWHEAAFLLGIFLFAWLTILYPHSLPDTAKVTAPVQVDIVVPSESAARHAGLGKGCVGTLSGVEVGGTLDAPIVVTRSRAGCPAHRLGDAQGLVVVPAREGTSSARDLIILPGHHSGKDTPEPSVVPLPGG</sequence>
<keyword evidence="2" id="KW-0472">Membrane</keyword>
<dbReference type="EMBL" id="VZRB01000015">
    <property type="protein sequence ID" value="KAB1144468.1"/>
    <property type="molecule type" value="Genomic_DNA"/>
</dbReference>
<evidence type="ECO:0000313" key="4">
    <source>
        <dbReference type="Proteomes" id="UP000442707"/>
    </source>
</evidence>
<accession>A0A6H9UXH6</accession>
<dbReference type="Proteomes" id="UP000442707">
    <property type="component" value="Unassembled WGS sequence"/>
</dbReference>
<feature type="transmembrane region" description="Helical" evidence="2">
    <location>
        <begin position="24"/>
        <end position="43"/>
    </location>
</feature>
<proteinExistence type="predicted"/>
<name>A0A6H9UXH6_9ACTN</name>
<gene>
    <name evidence="3" type="ORF">F7R91_21885</name>
</gene>
<evidence type="ECO:0000256" key="1">
    <source>
        <dbReference type="SAM" id="MobiDB-lite"/>
    </source>
</evidence>
<dbReference type="AlphaFoldDB" id="A0A6H9UXH6"/>
<feature type="region of interest" description="Disordered" evidence="1">
    <location>
        <begin position="94"/>
        <end position="113"/>
    </location>
</feature>
<keyword evidence="2" id="KW-0812">Transmembrane</keyword>
<comment type="caution">
    <text evidence="3">The sequence shown here is derived from an EMBL/GenBank/DDBJ whole genome shotgun (WGS) entry which is preliminary data.</text>
</comment>
<keyword evidence="4" id="KW-1185">Reference proteome</keyword>
<evidence type="ECO:0000256" key="2">
    <source>
        <dbReference type="SAM" id="Phobius"/>
    </source>
</evidence>
<feature type="region of interest" description="Disordered" evidence="1">
    <location>
        <begin position="319"/>
        <end position="339"/>
    </location>
</feature>
<keyword evidence="2" id="KW-1133">Transmembrane helix</keyword>
<organism evidence="3 4">
    <name type="scientific">Streptomyces luteolifulvus</name>
    <dbReference type="NCBI Taxonomy" id="2615112"/>
    <lineage>
        <taxon>Bacteria</taxon>
        <taxon>Bacillati</taxon>
        <taxon>Actinomycetota</taxon>
        <taxon>Actinomycetes</taxon>
        <taxon>Kitasatosporales</taxon>
        <taxon>Streptomycetaceae</taxon>
        <taxon>Streptomyces</taxon>
    </lineage>
</organism>
<reference evidence="3 4" key="1">
    <citation type="submission" date="2019-09" db="EMBL/GenBank/DDBJ databases">
        <title>Screening of Novel Bioactive Compounds from Soil-Associated.</title>
        <authorList>
            <person name="Zhao S."/>
        </authorList>
    </citation>
    <scope>NUCLEOTIDE SEQUENCE [LARGE SCALE GENOMIC DNA]</scope>
    <source>
        <strain evidence="3 4">HIT-DPA4</strain>
    </source>
</reference>
<feature type="transmembrane region" description="Helical" evidence="2">
    <location>
        <begin position="55"/>
        <end position="75"/>
    </location>
</feature>
<protein>
    <submittedName>
        <fullName evidence="3">Uncharacterized protein</fullName>
    </submittedName>
</protein>
<feature type="transmembrane region" description="Helical" evidence="2">
    <location>
        <begin position="208"/>
        <end position="229"/>
    </location>
</feature>